<dbReference type="HOGENOM" id="CLU_2469866_0_0_1"/>
<keyword evidence="2" id="KW-1185">Reference proteome</keyword>
<gene>
    <name evidence="1" type="ORF">PILCRDRAFT_122959</name>
</gene>
<reference evidence="1 2" key="1">
    <citation type="submission" date="2014-04" db="EMBL/GenBank/DDBJ databases">
        <authorList>
            <consortium name="DOE Joint Genome Institute"/>
            <person name="Kuo A."/>
            <person name="Tarkka M."/>
            <person name="Buscot F."/>
            <person name="Kohler A."/>
            <person name="Nagy L.G."/>
            <person name="Floudas D."/>
            <person name="Copeland A."/>
            <person name="Barry K.W."/>
            <person name="Cichocki N."/>
            <person name="Veneault-Fourrey C."/>
            <person name="LaButti K."/>
            <person name="Lindquist E.A."/>
            <person name="Lipzen A."/>
            <person name="Lundell T."/>
            <person name="Morin E."/>
            <person name="Murat C."/>
            <person name="Sun H."/>
            <person name="Tunlid A."/>
            <person name="Henrissat B."/>
            <person name="Grigoriev I.V."/>
            <person name="Hibbett D.S."/>
            <person name="Martin F."/>
            <person name="Nordberg H.P."/>
            <person name="Cantor M.N."/>
            <person name="Hua S.X."/>
        </authorList>
    </citation>
    <scope>NUCLEOTIDE SEQUENCE [LARGE SCALE GENOMIC DNA]</scope>
    <source>
        <strain evidence="1 2">F 1598</strain>
    </source>
</reference>
<reference evidence="2" key="2">
    <citation type="submission" date="2015-01" db="EMBL/GenBank/DDBJ databases">
        <title>Evolutionary Origins and Diversification of the Mycorrhizal Mutualists.</title>
        <authorList>
            <consortium name="DOE Joint Genome Institute"/>
            <consortium name="Mycorrhizal Genomics Consortium"/>
            <person name="Kohler A."/>
            <person name="Kuo A."/>
            <person name="Nagy L.G."/>
            <person name="Floudas D."/>
            <person name="Copeland A."/>
            <person name="Barry K.W."/>
            <person name="Cichocki N."/>
            <person name="Veneault-Fourrey C."/>
            <person name="LaButti K."/>
            <person name="Lindquist E.A."/>
            <person name="Lipzen A."/>
            <person name="Lundell T."/>
            <person name="Morin E."/>
            <person name="Murat C."/>
            <person name="Riley R."/>
            <person name="Ohm R."/>
            <person name="Sun H."/>
            <person name="Tunlid A."/>
            <person name="Henrissat B."/>
            <person name="Grigoriev I.V."/>
            <person name="Hibbett D.S."/>
            <person name="Martin F."/>
        </authorList>
    </citation>
    <scope>NUCLEOTIDE SEQUENCE [LARGE SCALE GENOMIC DNA]</scope>
    <source>
        <strain evidence="2">F 1598</strain>
    </source>
</reference>
<sequence length="88" mass="9899">MQTGWEMRLILDYDGVLTVAETFSENAVLNIGRGNDEPFPRSWLSYGTQELGCETPAPKLFQRNVSSNVFRTSPPDHSGGLQYLIKFC</sequence>
<dbReference type="EMBL" id="KN832970">
    <property type="protein sequence ID" value="KIM92431.1"/>
    <property type="molecule type" value="Genomic_DNA"/>
</dbReference>
<dbReference type="InParanoid" id="A0A0C3GPF2"/>
<accession>A0A0C3GPF2</accession>
<evidence type="ECO:0000313" key="1">
    <source>
        <dbReference type="EMBL" id="KIM92431.1"/>
    </source>
</evidence>
<organism evidence="1 2">
    <name type="scientific">Piloderma croceum (strain F 1598)</name>
    <dbReference type="NCBI Taxonomy" id="765440"/>
    <lineage>
        <taxon>Eukaryota</taxon>
        <taxon>Fungi</taxon>
        <taxon>Dikarya</taxon>
        <taxon>Basidiomycota</taxon>
        <taxon>Agaricomycotina</taxon>
        <taxon>Agaricomycetes</taxon>
        <taxon>Agaricomycetidae</taxon>
        <taxon>Atheliales</taxon>
        <taxon>Atheliaceae</taxon>
        <taxon>Piloderma</taxon>
    </lineage>
</organism>
<proteinExistence type="predicted"/>
<dbReference type="AlphaFoldDB" id="A0A0C3GPF2"/>
<protein>
    <submittedName>
        <fullName evidence="1">Uncharacterized protein</fullName>
    </submittedName>
</protein>
<evidence type="ECO:0000313" key="2">
    <source>
        <dbReference type="Proteomes" id="UP000054166"/>
    </source>
</evidence>
<name>A0A0C3GPF2_PILCF</name>
<dbReference type="Proteomes" id="UP000054166">
    <property type="component" value="Unassembled WGS sequence"/>
</dbReference>